<organism evidence="1 2">
    <name type="scientific">Nostoc sphaeroides CCNUC1</name>
    <dbReference type="NCBI Taxonomy" id="2653204"/>
    <lineage>
        <taxon>Bacteria</taxon>
        <taxon>Bacillati</taxon>
        <taxon>Cyanobacteriota</taxon>
        <taxon>Cyanophyceae</taxon>
        <taxon>Nostocales</taxon>
        <taxon>Nostocaceae</taxon>
        <taxon>Nostoc</taxon>
    </lineage>
</organism>
<dbReference type="EMBL" id="CP045227">
    <property type="protein sequence ID" value="QFS51524.1"/>
    <property type="molecule type" value="Genomic_DNA"/>
</dbReference>
<accession>A0A5P8WFS0</accession>
<sequence length="41" mass="4631">MPNWAKSSHNSATPIFEVTVNKMKRLFLICFQAIAPTNPNI</sequence>
<protein>
    <submittedName>
        <fullName evidence="1">Uncharacterized protein</fullName>
    </submittedName>
</protein>
<reference evidence="1 2" key="1">
    <citation type="submission" date="2019-10" db="EMBL/GenBank/DDBJ databases">
        <title>Genomic and transcriptomic insights into the perfect genentic adaptation of a filamentous nitrogen-fixing cyanobacterium to rice fields.</title>
        <authorList>
            <person name="Chen Z."/>
        </authorList>
    </citation>
    <scope>NUCLEOTIDE SEQUENCE [LARGE SCALE GENOMIC DNA]</scope>
    <source>
        <strain evidence="1">CCNUC1</strain>
    </source>
</reference>
<evidence type="ECO:0000313" key="2">
    <source>
        <dbReference type="Proteomes" id="UP000326678"/>
    </source>
</evidence>
<gene>
    <name evidence="1" type="ORF">GXM_09018</name>
</gene>
<keyword evidence="2" id="KW-1185">Reference proteome</keyword>
<evidence type="ECO:0000313" key="1">
    <source>
        <dbReference type="EMBL" id="QFS51524.1"/>
    </source>
</evidence>
<dbReference type="KEGG" id="nsh:GXM_09018"/>
<name>A0A5P8WFS0_9NOSO</name>
<dbReference type="Proteomes" id="UP000326678">
    <property type="component" value="Chromosome Gxm2"/>
</dbReference>
<proteinExistence type="predicted"/>
<dbReference type="AlphaFoldDB" id="A0A5P8WFS0"/>